<evidence type="ECO:0000256" key="5">
    <source>
        <dbReference type="ARBA" id="ARBA00023008"/>
    </source>
</evidence>
<reference evidence="12" key="1">
    <citation type="journal article" date="2019" name="Int. J. Syst. Evol. Microbiol.">
        <title>The Global Catalogue of Microorganisms (GCM) 10K type strain sequencing project: providing services to taxonomists for standard genome sequencing and annotation.</title>
        <authorList>
            <consortium name="The Broad Institute Genomics Platform"/>
            <consortium name="The Broad Institute Genome Sequencing Center for Infectious Disease"/>
            <person name="Wu L."/>
            <person name="Ma J."/>
        </authorList>
    </citation>
    <scope>NUCLEOTIDE SEQUENCE [LARGE SCALE GENOMIC DNA]</scope>
    <source>
        <strain evidence="12">CCUG 52537</strain>
    </source>
</reference>
<dbReference type="Gene3D" id="2.70.98.20">
    <property type="entry name" value="Copper amine oxidase, catalytic domain"/>
    <property type="match status" value="1"/>
</dbReference>
<evidence type="ECO:0000259" key="8">
    <source>
        <dbReference type="Pfam" id="PF01179"/>
    </source>
</evidence>
<comment type="caution">
    <text evidence="11">The sequence shown here is derived from an EMBL/GenBank/DDBJ whole genome shotgun (WGS) entry which is preliminary data.</text>
</comment>
<evidence type="ECO:0000259" key="10">
    <source>
        <dbReference type="Pfam" id="PF02728"/>
    </source>
</evidence>
<dbReference type="PANTHER" id="PTHR10638:SF41">
    <property type="entry name" value="AMINE OXIDASE"/>
    <property type="match status" value="1"/>
</dbReference>
<organism evidence="11 12">
    <name type="scientific">Sphingosinicella xenopeptidilytica</name>
    <dbReference type="NCBI Taxonomy" id="364098"/>
    <lineage>
        <taxon>Bacteria</taxon>
        <taxon>Pseudomonadati</taxon>
        <taxon>Pseudomonadota</taxon>
        <taxon>Alphaproteobacteria</taxon>
        <taxon>Sphingomonadales</taxon>
        <taxon>Sphingosinicellaceae</taxon>
        <taxon>Sphingosinicella</taxon>
    </lineage>
</organism>
<name>A0ABW3C4J6_SPHXN</name>
<dbReference type="Pfam" id="PF02727">
    <property type="entry name" value="Cu_amine_oxidN2"/>
    <property type="match status" value="1"/>
</dbReference>
<dbReference type="InterPro" id="IPR015800">
    <property type="entry name" value="Cu_amine_oxidase_N2"/>
</dbReference>
<keyword evidence="4 6" id="KW-0560">Oxidoreductase</keyword>
<feature type="signal peptide" evidence="7">
    <location>
        <begin position="1"/>
        <end position="22"/>
    </location>
</feature>
<evidence type="ECO:0000256" key="2">
    <source>
        <dbReference type="ARBA" id="ARBA00022723"/>
    </source>
</evidence>
<comment type="similarity">
    <text evidence="1 6">Belongs to the copper/topaquinone oxidase family.</text>
</comment>
<feature type="domain" description="Copper amine oxidase N2-terminal" evidence="9">
    <location>
        <begin position="33"/>
        <end position="115"/>
    </location>
</feature>
<comment type="cofactor">
    <cofactor evidence="6">
        <name>Cu cation</name>
        <dbReference type="ChEBI" id="CHEBI:23378"/>
    </cofactor>
    <text evidence="6">Contains 1 topaquinone per subunit.</text>
</comment>
<dbReference type="SUPFAM" id="SSF49998">
    <property type="entry name" value="Amine oxidase catalytic domain"/>
    <property type="match status" value="1"/>
</dbReference>
<keyword evidence="3 6" id="KW-0801">TPQ</keyword>
<dbReference type="InterPro" id="IPR015798">
    <property type="entry name" value="Cu_amine_oxidase_C"/>
</dbReference>
<evidence type="ECO:0000259" key="9">
    <source>
        <dbReference type="Pfam" id="PF02727"/>
    </source>
</evidence>
<keyword evidence="5 6" id="KW-0186">Copper</keyword>
<evidence type="ECO:0000313" key="12">
    <source>
        <dbReference type="Proteomes" id="UP001597124"/>
    </source>
</evidence>
<keyword evidence="2 6" id="KW-0479">Metal-binding</keyword>
<dbReference type="RefSeq" id="WP_381490376.1">
    <property type="nucleotide sequence ID" value="NZ_JBHTIK010000005.1"/>
</dbReference>
<keyword evidence="7" id="KW-0732">Signal</keyword>
<accession>A0ABW3C4J6</accession>
<dbReference type="InterPro" id="IPR015802">
    <property type="entry name" value="Cu_amine_oxidase_N3"/>
</dbReference>
<dbReference type="EMBL" id="JBHTIK010000005">
    <property type="protein sequence ID" value="MFD0848868.1"/>
    <property type="molecule type" value="Genomic_DNA"/>
</dbReference>
<sequence length="657" mass="73453">MNHRVLLLLATGILGLATTAAAQPATPQPEVRHPLDPLGWNEHWRVLEVLEASGRLTPKTRFTRIALSPPEKTKVLAWKPGAKALPRQAEVRLKEGPNAVEALVDLDKGTVTNWKVRSDVQPAWLIEEFLGAPVQAVINHPDFKAKLKARGIESTRFLNCRAMPIGNHAELRYAGKRIAIVRCDPVNGVRNLFVRRVEGLIAIVDVNTNEVLEISDDEVVPTTTTKADYDRANLGKLRGFPTPIALSQPDGPSFIIDGHTVTWGNWSFHLRSDQRVGTQISRLVWNEAGKSRDVMYEGYLSEIFVPYMDPRRDWYTRTLLDAGEYSMGGLSGPLTPGIDCPETAAYMSGLITQDNGRPAEKDNVICVFERTTGDMSWRHADDGRPKRELVVRMVADLGNYDYVFDWVLESDGQFRVVTGATGIVAVQTSKGEDATSLVNGKRDDAYGRFVDKGVIGVNHDHYFNFRLDLDVDGPVNSFLKDELKTVRLPDDHPRRSIWVSEETTLGRENDGKLSVGHGNPALWRVINPARRNHVGYAPSYQLMLGHTAHTLFSKDDIPRQRAGFIDNDLWITAYDPNERYAAGEYAVLSPPGEGLPKFAAANRPIANADIVLWPTFGMQHKVRSEDWPVMPVLWHSITVRPFDFFDRNPAIDIDVKP</sequence>
<dbReference type="Pfam" id="PF01179">
    <property type="entry name" value="Cu_amine_oxid"/>
    <property type="match status" value="1"/>
</dbReference>
<keyword evidence="12" id="KW-1185">Reference proteome</keyword>
<comment type="PTM">
    <text evidence="6">Topaquinone (TPQ) is generated by copper-dependent autoxidation of a specific tyrosyl residue.</text>
</comment>
<evidence type="ECO:0000313" key="11">
    <source>
        <dbReference type="EMBL" id="MFD0848868.1"/>
    </source>
</evidence>
<dbReference type="Pfam" id="PF02728">
    <property type="entry name" value="Cu_amine_oxidN3"/>
    <property type="match status" value="1"/>
</dbReference>
<dbReference type="SUPFAM" id="SSF54416">
    <property type="entry name" value="Amine oxidase N-terminal region"/>
    <property type="match status" value="2"/>
</dbReference>
<dbReference type="InterPro" id="IPR016182">
    <property type="entry name" value="Cu_amine_oxidase_N-reg"/>
</dbReference>
<feature type="domain" description="Copper amine oxidase catalytic" evidence="8">
    <location>
        <begin position="246"/>
        <end position="651"/>
    </location>
</feature>
<feature type="chain" id="PRO_5047265708" description="Amine oxidase" evidence="7">
    <location>
        <begin position="23"/>
        <end position="657"/>
    </location>
</feature>
<dbReference type="Gene3D" id="3.10.450.40">
    <property type="match status" value="2"/>
</dbReference>
<dbReference type="EC" id="1.4.3.-" evidence="6"/>
<protein>
    <recommendedName>
        <fullName evidence="6">Amine oxidase</fullName>
        <ecNumber evidence="6">1.4.3.-</ecNumber>
    </recommendedName>
</protein>
<evidence type="ECO:0000256" key="1">
    <source>
        <dbReference type="ARBA" id="ARBA00007983"/>
    </source>
</evidence>
<dbReference type="Proteomes" id="UP001597124">
    <property type="component" value="Unassembled WGS sequence"/>
</dbReference>
<proteinExistence type="inferred from homology"/>
<gene>
    <name evidence="11" type="ORF">ACFQ00_11080</name>
</gene>
<feature type="domain" description="Copper amine oxidase N3-terminal" evidence="10">
    <location>
        <begin position="135"/>
        <end position="219"/>
    </location>
</feature>
<dbReference type="PANTHER" id="PTHR10638">
    <property type="entry name" value="COPPER AMINE OXIDASE"/>
    <property type="match status" value="1"/>
</dbReference>
<evidence type="ECO:0000256" key="4">
    <source>
        <dbReference type="ARBA" id="ARBA00023002"/>
    </source>
</evidence>
<evidence type="ECO:0000256" key="3">
    <source>
        <dbReference type="ARBA" id="ARBA00022772"/>
    </source>
</evidence>
<evidence type="ECO:0000256" key="6">
    <source>
        <dbReference type="RuleBase" id="RU000672"/>
    </source>
</evidence>
<dbReference type="InterPro" id="IPR000269">
    <property type="entry name" value="Cu_amine_oxidase"/>
</dbReference>
<dbReference type="InterPro" id="IPR036460">
    <property type="entry name" value="Cu_amine_oxidase_C_sf"/>
</dbReference>
<evidence type="ECO:0000256" key="7">
    <source>
        <dbReference type="SAM" id="SignalP"/>
    </source>
</evidence>